<dbReference type="STRING" id="49012.A0A0F7RSK4"/>
<accession>A0A0F7RSK4</accession>
<name>A0A0F7RSK4_9BASI</name>
<sequence>MPIKNASTIATAKGVPAQAAEIESNVSIEELRRQVNASLKGAGLEHDEALPDPTPIAALQLTADTTKARYRLVHNYMPINRYMRDAAFVPGDIAVKASKLSNNKYLFKGDGCAGFFIVANSQLATLLSVTYIEDLGFFDKLPAADARWREQLLAHNIIGHQLAHGLSHRPSASTLEEAGEAFLGAIIEEPENVQATALPRAGHVGWSATQAIPRGRVGAAVALPFSSSSNQSRRLHAMQMRKFSSYNSALSHPYSEVAIIASPLLRLVITPTRQLQTIMPPFLNFPGSRPRARICAATEQRVLNLSAFQMNWPVQMVAGIAILFFGFDQGVMSGVNESKDYLRLMGTASGLNGKGSSRDSAATY</sequence>
<dbReference type="Proteomes" id="UP000242770">
    <property type="component" value="Unassembled WGS sequence"/>
</dbReference>
<dbReference type="AlphaFoldDB" id="A0A0F7RSK4"/>
<protein>
    <submittedName>
        <fullName evidence="1">Uncharacterized protein</fullName>
    </submittedName>
</protein>
<reference evidence="2" key="1">
    <citation type="submission" date="2014-06" db="EMBL/GenBank/DDBJ databases">
        <authorList>
            <person name="Berkman P.J."/>
        </authorList>
    </citation>
    <scope>NUCLEOTIDE SEQUENCE [LARGE SCALE GENOMIC DNA]</scope>
</reference>
<dbReference type="EMBL" id="CCFA01000667">
    <property type="protein sequence ID" value="CDR99070.1"/>
    <property type="molecule type" value="Genomic_DNA"/>
</dbReference>
<keyword evidence="2" id="KW-1185">Reference proteome</keyword>
<proteinExistence type="predicted"/>
<organism evidence="1 2">
    <name type="scientific">Sporisorium scitamineum</name>
    <dbReference type="NCBI Taxonomy" id="49012"/>
    <lineage>
        <taxon>Eukaryota</taxon>
        <taxon>Fungi</taxon>
        <taxon>Dikarya</taxon>
        <taxon>Basidiomycota</taxon>
        <taxon>Ustilaginomycotina</taxon>
        <taxon>Ustilaginomycetes</taxon>
        <taxon>Ustilaginales</taxon>
        <taxon>Ustilaginaceae</taxon>
        <taxon>Sporisorium</taxon>
    </lineage>
</organism>
<gene>
    <name evidence="1" type="primary">SSCI13020.1</name>
</gene>
<evidence type="ECO:0000313" key="1">
    <source>
        <dbReference type="EMBL" id="CDR99070.1"/>
    </source>
</evidence>
<evidence type="ECO:0000313" key="2">
    <source>
        <dbReference type="Proteomes" id="UP000242770"/>
    </source>
</evidence>